<evidence type="ECO:0000313" key="1">
    <source>
        <dbReference type="EMBL" id="PWK78967.1"/>
    </source>
</evidence>
<dbReference type="Proteomes" id="UP000245678">
    <property type="component" value="Unassembled WGS sequence"/>
</dbReference>
<organism evidence="1 2">
    <name type="scientific">Mucilaginibacter oryzae</name>
    <dbReference type="NCBI Taxonomy" id="468058"/>
    <lineage>
        <taxon>Bacteria</taxon>
        <taxon>Pseudomonadati</taxon>
        <taxon>Bacteroidota</taxon>
        <taxon>Sphingobacteriia</taxon>
        <taxon>Sphingobacteriales</taxon>
        <taxon>Sphingobacteriaceae</taxon>
        <taxon>Mucilaginibacter</taxon>
    </lineage>
</organism>
<keyword evidence="2" id="KW-1185">Reference proteome</keyword>
<name>A0A316HEZ1_9SPHI</name>
<evidence type="ECO:0000313" key="2">
    <source>
        <dbReference type="Proteomes" id="UP000245678"/>
    </source>
</evidence>
<dbReference type="EMBL" id="QGHA01000002">
    <property type="protein sequence ID" value="PWK78967.1"/>
    <property type="molecule type" value="Genomic_DNA"/>
</dbReference>
<accession>A0A316HEZ1</accession>
<proteinExistence type="predicted"/>
<protein>
    <submittedName>
        <fullName evidence="1">Uncharacterized protein</fullName>
    </submittedName>
</protein>
<dbReference type="RefSeq" id="WP_022829832.1">
    <property type="nucleotide sequence ID" value="NZ_QGHA01000002.1"/>
</dbReference>
<sequence length="58" mass="6523">MSIQINPNIPVNNCKICGARPVIEQTKNSWIIVCPTPACKNQVADKLINFDAWNRQNV</sequence>
<reference evidence="1 2" key="1">
    <citation type="submission" date="2018-05" db="EMBL/GenBank/DDBJ databases">
        <title>Genomic Encyclopedia of Archaeal and Bacterial Type Strains, Phase II (KMG-II): from individual species to whole genera.</title>
        <authorList>
            <person name="Goeker M."/>
        </authorList>
    </citation>
    <scope>NUCLEOTIDE SEQUENCE [LARGE SCALE GENOMIC DNA]</scope>
    <source>
        <strain evidence="1 2">DSM 19975</strain>
    </source>
</reference>
<gene>
    <name evidence="1" type="ORF">LX99_01421</name>
</gene>
<comment type="caution">
    <text evidence="1">The sequence shown here is derived from an EMBL/GenBank/DDBJ whole genome shotgun (WGS) entry which is preliminary data.</text>
</comment>
<dbReference type="AlphaFoldDB" id="A0A316HEZ1"/>